<accession>A0A7R8WJM1</accession>
<organism evidence="4">
    <name type="scientific">Cyprideis torosa</name>
    <dbReference type="NCBI Taxonomy" id="163714"/>
    <lineage>
        <taxon>Eukaryota</taxon>
        <taxon>Metazoa</taxon>
        <taxon>Ecdysozoa</taxon>
        <taxon>Arthropoda</taxon>
        <taxon>Crustacea</taxon>
        <taxon>Oligostraca</taxon>
        <taxon>Ostracoda</taxon>
        <taxon>Podocopa</taxon>
        <taxon>Podocopida</taxon>
        <taxon>Cytherocopina</taxon>
        <taxon>Cytheroidea</taxon>
        <taxon>Cytherideidae</taxon>
        <taxon>Cyprideis</taxon>
    </lineage>
</organism>
<evidence type="ECO:0000256" key="1">
    <source>
        <dbReference type="ARBA" id="ARBA00022737"/>
    </source>
</evidence>
<dbReference type="InterPro" id="IPR035914">
    <property type="entry name" value="Sperma_CUB_dom_sf"/>
</dbReference>
<dbReference type="PANTHER" id="PTHR24251">
    <property type="entry name" value="OVOCHYMASE-RELATED"/>
    <property type="match status" value="1"/>
</dbReference>
<feature type="non-terminal residue" evidence="4">
    <location>
        <position position="1"/>
    </location>
</feature>
<comment type="caution">
    <text evidence="3">Lacks conserved residue(s) required for the propagation of feature annotation.</text>
</comment>
<dbReference type="PANTHER" id="PTHR24251:SF37">
    <property type="entry name" value="CUB DOMAIN-CONTAINING PROTEIN"/>
    <property type="match status" value="1"/>
</dbReference>
<dbReference type="OrthoDB" id="10020456at2759"/>
<protein>
    <submittedName>
        <fullName evidence="4">Uncharacterized protein</fullName>
    </submittedName>
</protein>
<name>A0A7R8WJM1_9CRUS</name>
<dbReference type="SMART" id="SM00192">
    <property type="entry name" value="LDLa"/>
    <property type="match status" value="1"/>
</dbReference>
<dbReference type="SUPFAM" id="SSF49854">
    <property type="entry name" value="Spermadhesin, CUB domain"/>
    <property type="match status" value="2"/>
</dbReference>
<evidence type="ECO:0000256" key="3">
    <source>
        <dbReference type="PROSITE-ProRule" id="PRU00059"/>
    </source>
</evidence>
<evidence type="ECO:0000256" key="2">
    <source>
        <dbReference type="ARBA" id="ARBA00023157"/>
    </source>
</evidence>
<dbReference type="InterPro" id="IPR000859">
    <property type="entry name" value="CUB_dom"/>
</dbReference>
<gene>
    <name evidence="4" type="ORF">CTOB1V02_LOCUS9582</name>
</gene>
<dbReference type="InterPro" id="IPR002172">
    <property type="entry name" value="LDrepeatLR_classA_rpt"/>
</dbReference>
<dbReference type="Gene3D" id="2.40.128.620">
    <property type="match status" value="1"/>
</dbReference>
<dbReference type="CDD" id="cd00112">
    <property type="entry name" value="LDLa"/>
    <property type="match status" value="1"/>
</dbReference>
<keyword evidence="1" id="KW-0677">Repeat</keyword>
<dbReference type="PROSITE" id="PS01180">
    <property type="entry name" value="CUB"/>
    <property type="match status" value="2"/>
</dbReference>
<dbReference type="AlphaFoldDB" id="A0A7R8WJM1"/>
<proteinExistence type="predicted"/>
<dbReference type="Pfam" id="PF00431">
    <property type="entry name" value="CUB"/>
    <property type="match status" value="2"/>
</dbReference>
<evidence type="ECO:0000313" key="4">
    <source>
        <dbReference type="EMBL" id="CAD7231738.1"/>
    </source>
</evidence>
<dbReference type="SMART" id="SM00042">
    <property type="entry name" value="CUB"/>
    <property type="match status" value="1"/>
</dbReference>
<reference evidence="4" key="1">
    <citation type="submission" date="2020-11" db="EMBL/GenBank/DDBJ databases">
        <authorList>
            <person name="Tran Van P."/>
        </authorList>
    </citation>
    <scope>NUCLEOTIDE SEQUENCE</scope>
</reference>
<dbReference type="Gene3D" id="2.60.120.290">
    <property type="entry name" value="Spermadhesin, CUB domain"/>
    <property type="match status" value="2"/>
</dbReference>
<keyword evidence="2" id="KW-1015">Disulfide bond</keyword>
<dbReference type="CDD" id="cd00041">
    <property type="entry name" value="CUB"/>
    <property type="match status" value="1"/>
</dbReference>
<dbReference type="EMBL" id="OB663828">
    <property type="protein sequence ID" value="CAD7231738.1"/>
    <property type="molecule type" value="Genomic_DNA"/>
</dbReference>
<feature type="non-terminal residue" evidence="4">
    <location>
        <position position="371"/>
    </location>
</feature>
<sequence length="371" mass="40924">CLADYVDIAVQRVDGTREFVGRFCGDHKPKPFLAIHPQVEIIFHADLAEQSSGFLGTYEFIEEEIIPAPVSKTRGHAGCGGTLSGVGGTLVSPSFPHSFPANVDCLWLIRVQRGRQVLIKMTDLQLLGSIASCQEAEVSVYDGYGSLEWQRGSAKVMSYCGSLGYFKNPGDKVVVSQRNRLIVRFRTTQRSRVAQSPLAGFRLVWTEVELLPVENCTASGRLPCLDSQFCIDAHSSSAKPCQNVSNYCIHPTLRCDGQSNCSEEDYSDELQCEFLLNKTGKKQLISASAQISLASTTSTVSSLFALLRFASYATQSKKMENMRLVPAVVFLVVRQPTLRCDGQSNCSEEDYSDELQCEFLLNKTGKKQLVN</sequence>